<feature type="chain" id="PRO_5004309748" evidence="2">
    <location>
        <begin position="20"/>
        <end position="161"/>
    </location>
</feature>
<sequence>MKIANALLLLVSLALVVLSSSSTHTPSMVEGRAVVVPAADCSVTVIGRGEKCEPRKCEAECRRQHDGMGACAAMGCSCAVCAKEASTHTAKPPLIAKSPHHHRTPPMRHRTSASHTAKTVSWSPPQVPDSSTTRDCVKLSSASEMSPSVAATRVSKEEPDG</sequence>
<name>Q8LLC0_HORVU</name>
<feature type="signal peptide" evidence="2">
    <location>
        <begin position="1"/>
        <end position="19"/>
    </location>
</feature>
<accession>Q8LLC0</accession>
<feature type="region of interest" description="Disordered" evidence="1">
    <location>
        <begin position="92"/>
        <end position="161"/>
    </location>
</feature>
<keyword evidence="2" id="KW-0732">Signal</keyword>
<organism evidence="3">
    <name type="scientific">Hordeum vulgare</name>
    <name type="common">Barley</name>
    <dbReference type="NCBI Taxonomy" id="4513"/>
    <lineage>
        <taxon>Eukaryota</taxon>
        <taxon>Viridiplantae</taxon>
        <taxon>Streptophyta</taxon>
        <taxon>Embryophyta</taxon>
        <taxon>Tracheophyta</taxon>
        <taxon>Spermatophyta</taxon>
        <taxon>Magnoliopsida</taxon>
        <taxon>Liliopsida</taxon>
        <taxon>Poales</taxon>
        <taxon>Poaceae</taxon>
        <taxon>BOP clade</taxon>
        <taxon>Pooideae</taxon>
        <taxon>Triticodae</taxon>
        <taxon>Triticeae</taxon>
        <taxon>Hordeinae</taxon>
        <taxon>Hordeum</taxon>
    </lineage>
</organism>
<dbReference type="EMBL" id="AF427791">
    <property type="protein sequence ID" value="AAM22811.1"/>
    <property type="molecule type" value="Genomic_DNA"/>
</dbReference>
<evidence type="ECO:0000256" key="2">
    <source>
        <dbReference type="SAM" id="SignalP"/>
    </source>
</evidence>
<evidence type="ECO:0000256" key="1">
    <source>
        <dbReference type="SAM" id="MobiDB-lite"/>
    </source>
</evidence>
<feature type="compositionally biased region" description="Polar residues" evidence="1">
    <location>
        <begin position="113"/>
        <end position="146"/>
    </location>
</feature>
<dbReference type="AlphaFoldDB" id="Q8LLC0"/>
<proteinExistence type="predicted"/>
<feature type="compositionally biased region" description="Basic residues" evidence="1">
    <location>
        <begin position="98"/>
        <end position="112"/>
    </location>
</feature>
<reference evidence="3" key="1">
    <citation type="journal article" date="2002" name="Plant Cell">
        <title>Genome dynamics and evolution of the Mla (powdery mildew) resistance locus in barley.</title>
        <authorList>
            <person name="Wei F."/>
            <person name="Wing R.A."/>
            <person name="Wise R.P."/>
        </authorList>
    </citation>
    <scope>NUCLEOTIDE SEQUENCE</scope>
</reference>
<evidence type="ECO:0000313" key="3">
    <source>
        <dbReference type="EMBL" id="AAM22811.1"/>
    </source>
</evidence>
<protein>
    <submittedName>
        <fullName evidence="3">HV711N16.14</fullName>
    </submittedName>
</protein>